<dbReference type="InterPro" id="IPR043128">
    <property type="entry name" value="Rev_trsase/Diguanyl_cyclase"/>
</dbReference>
<keyword evidence="3" id="KW-1185">Reference proteome</keyword>
<dbReference type="Pfam" id="PF08388">
    <property type="entry name" value="GIIM"/>
    <property type="match status" value="1"/>
</dbReference>
<gene>
    <name evidence="2" type="primary">ltrA</name>
    <name evidence="2" type="ORF">VLK81_04395</name>
</gene>
<dbReference type="EC" id="2.7.7.49" evidence="2"/>
<dbReference type="InterPro" id="IPR013597">
    <property type="entry name" value="Mat_intron_G2"/>
</dbReference>
<dbReference type="PANTHER" id="PTHR34047">
    <property type="entry name" value="NUCLEAR INTRON MATURASE 1, MITOCHONDRIAL-RELATED"/>
    <property type="match status" value="1"/>
</dbReference>
<dbReference type="NCBIfam" id="TIGR04416">
    <property type="entry name" value="group_II_RT_mat"/>
    <property type="match status" value="1"/>
</dbReference>
<dbReference type="Proteomes" id="UP001357733">
    <property type="component" value="Unassembled WGS sequence"/>
</dbReference>
<proteinExistence type="predicted"/>
<dbReference type="CDD" id="cd01651">
    <property type="entry name" value="RT_G2_intron"/>
    <property type="match status" value="1"/>
</dbReference>
<protein>
    <submittedName>
        <fullName evidence="2">Group II intron reverse transcriptase/maturase</fullName>
        <ecNumber evidence="2">2.7.7.49</ecNumber>
    </submittedName>
</protein>
<dbReference type="AlphaFoldDB" id="A0AAW9MP12"/>
<keyword evidence="2" id="KW-0808">Transferase</keyword>
<feature type="domain" description="Reverse transcriptase" evidence="1">
    <location>
        <begin position="112"/>
        <end position="338"/>
    </location>
</feature>
<dbReference type="Pfam" id="PF00078">
    <property type="entry name" value="RVT_1"/>
    <property type="match status" value="1"/>
</dbReference>
<organism evidence="2 3">
    <name type="scientific">Citroniella saccharovorans</name>
    <dbReference type="NCBI Taxonomy" id="2053367"/>
    <lineage>
        <taxon>Bacteria</taxon>
        <taxon>Bacillati</taxon>
        <taxon>Bacillota</taxon>
        <taxon>Tissierellia</taxon>
        <taxon>Tissierellales</taxon>
        <taxon>Peptoniphilaceae</taxon>
        <taxon>Citroniella</taxon>
    </lineage>
</organism>
<dbReference type="InterPro" id="IPR051083">
    <property type="entry name" value="GrpII_Intron_Splice-Mob/Def"/>
</dbReference>
<dbReference type="InterPro" id="IPR043502">
    <property type="entry name" value="DNA/RNA_pol_sf"/>
</dbReference>
<dbReference type="InterPro" id="IPR030931">
    <property type="entry name" value="Group_II_RT_mat"/>
</dbReference>
<dbReference type="GO" id="GO:0003964">
    <property type="term" value="F:RNA-directed DNA polymerase activity"/>
    <property type="evidence" value="ECO:0007669"/>
    <property type="project" value="UniProtKB-KW"/>
</dbReference>
<dbReference type="RefSeq" id="WP_324619464.1">
    <property type="nucleotide sequence ID" value="NZ_JAYKOT010000003.1"/>
</dbReference>
<accession>A0AAW9MP12</accession>
<dbReference type="InterPro" id="IPR000477">
    <property type="entry name" value="RT_dom"/>
</dbReference>
<sequence length="488" mass="56664">MNSEKLAEVILVGNTEGLNNLTARVKCMLHNKSDRESRRNVNESEISHLRNKLCKRKGASAHMEDKRINQILNPENMHQAKLKVISNKGASGINGISVEEIDEYIKDNWAGIRQEIIGRRYKPQPVIRVEISKPNGGKRKLGIPTVMDRTIQQAIVQVLTPIIDQKFSETSYGFRPGRNCQMAITKILEYLNDGFEWVVDIDLEKFFDKVPQDKLMSIVHEHIQAPDTESLIRKYLKAGIMNKGVYEKSEIGTPQGGNLSPLLSNIMLDKLDKEVESRRLRFTRYADDCLIFVGSKAAATRVMHSVTRFIEEKLGLKVNAEKSKITKPSGIKYLGFGYWKDNKTNAWKIRVHETSFKRFKDKIRTLTTRKWSVSFDYRIKKLNEVTRGWINYFRFADMKSKLKRFSEQLRTRLRIICWKMWKVPKKRQWELQKMGVGKDLARLTAYCGDRYYFVATKTCLVRAITKERLTKTGLVDPYDYYKSRSCVN</sequence>
<dbReference type="SUPFAM" id="SSF56672">
    <property type="entry name" value="DNA/RNA polymerases"/>
    <property type="match status" value="1"/>
</dbReference>
<keyword evidence="2" id="KW-0695">RNA-directed DNA polymerase</keyword>
<evidence type="ECO:0000313" key="3">
    <source>
        <dbReference type="Proteomes" id="UP001357733"/>
    </source>
</evidence>
<evidence type="ECO:0000259" key="1">
    <source>
        <dbReference type="PROSITE" id="PS50878"/>
    </source>
</evidence>
<dbReference type="PROSITE" id="PS50878">
    <property type="entry name" value="RT_POL"/>
    <property type="match status" value="1"/>
</dbReference>
<dbReference type="Gene3D" id="3.30.70.270">
    <property type="match status" value="1"/>
</dbReference>
<evidence type="ECO:0000313" key="2">
    <source>
        <dbReference type="EMBL" id="MEB3429263.1"/>
    </source>
</evidence>
<reference evidence="2 3" key="1">
    <citation type="submission" date="2024-01" db="EMBL/GenBank/DDBJ databases">
        <title>Complete genome sequence of Citroniella saccharovorans strain M6.X9, isolated from human fecal sample.</title>
        <authorList>
            <person name="Cheng G."/>
            <person name="Westerholm M."/>
            <person name="Schnurer A."/>
        </authorList>
    </citation>
    <scope>NUCLEOTIDE SEQUENCE [LARGE SCALE GENOMIC DNA]</scope>
    <source>
        <strain evidence="2 3">DSM 29873</strain>
    </source>
</reference>
<dbReference type="PANTHER" id="PTHR34047:SF8">
    <property type="entry name" value="PROTEIN YKFC"/>
    <property type="match status" value="1"/>
</dbReference>
<keyword evidence="2" id="KW-0548">Nucleotidyltransferase</keyword>
<dbReference type="EMBL" id="JAYKOT010000003">
    <property type="protein sequence ID" value="MEB3429263.1"/>
    <property type="molecule type" value="Genomic_DNA"/>
</dbReference>
<comment type="caution">
    <text evidence="2">The sequence shown here is derived from an EMBL/GenBank/DDBJ whole genome shotgun (WGS) entry which is preliminary data.</text>
</comment>
<name>A0AAW9MP12_9FIRM</name>